<accession>A0A2I0IJ59</accession>
<sequence>MILLFNISVFCKPSIATVALSRHFQSISRLPRAFPLLSHSLNAILGSDDIPVDTADAPVVTYSCSLSQLSSIAARSYSLSRRFPILRSPLVAPSSASSELGFTKLQLGGYQRFPRPPLGPRENEFGEAT</sequence>
<evidence type="ECO:0000313" key="3">
    <source>
        <dbReference type="Proteomes" id="UP000233551"/>
    </source>
</evidence>
<evidence type="ECO:0000256" key="1">
    <source>
        <dbReference type="SAM" id="MobiDB-lite"/>
    </source>
</evidence>
<name>A0A2I0IJ59_PUNGR</name>
<dbReference type="AlphaFoldDB" id="A0A2I0IJ59"/>
<dbReference type="EMBL" id="PGOL01002956">
    <property type="protein sequence ID" value="PKI44048.1"/>
    <property type="molecule type" value="Genomic_DNA"/>
</dbReference>
<reference evidence="2 3" key="1">
    <citation type="submission" date="2017-11" db="EMBL/GenBank/DDBJ databases">
        <title>De-novo sequencing of pomegranate (Punica granatum L.) genome.</title>
        <authorList>
            <person name="Akparov Z."/>
            <person name="Amiraslanov A."/>
            <person name="Hajiyeva S."/>
            <person name="Abbasov M."/>
            <person name="Kaur K."/>
            <person name="Hamwieh A."/>
            <person name="Solovyev V."/>
            <person name="Salamov A."/>
            <person name="Braich B."/>
            <person name="Kosarev P."/>
            <person name="Mahmoud A."/>
            <person name="Hajiyev E."/>
            <person name="Babayeva S."/>
            <person name="Izzatullayeva V."/>
            <person name="Mammadov A."/>
            <person name="Mammadov A."/>
            <person name="Sharifova S."/>
            <person name="Ojaghi J."/>
            <person name="Eynullazada K."/>
            <person name="Bayramov B."/>
            <person name="Abdulazimova A."/>
            <person name="Shahmuradov I."/>
        </authorList>
    </citation>
    <scope>NUCLEOTIDE SEQUENCE [LARGE SCALE GENOMIC DNA]</scope>
    <source>
        <strain evidence="3">cv. AG2017</strain>
        <tissue evidence="2">Leaf</tissue>
    </source>
</reference>
<proteinExistence type="predicted"/>
<dbReference type="Proteomes" id="UP000233551">
    <property type="component" value="Unassembled WGS sequence"/>
</dbReference>
<feature type="region of interest" description="Disordered" evidence="1">
    <location>
        <begin position="109"/>
        <end position="129"/>
    </location>
</feature>
<gene>
    <name evidence="2" type="ORF">CRG98_035578</name>
</gene>
<organism evidence="2 3">
    <name type="scientific">Punica granatum</name>
    <name type="common">Pomegranate</name>
    <dbReference type="NCBI Taxonomy" id="22663"/>
    <lineage>
        <taxon>Eukaryota</taxon>
        <taxon>Viridiplantae</taxon>
        <taxon>Streptophyta</taxon>
        <taxon>Embryophyta</taxon>
        <taxon>Tracheophyta</taxon>
        <taxon>Spermatophyta</taxon>
        <taxon>Magnoliopsida</taxon>
        <taxon>eudicotyledons</taxon>
        <taxon>Gunneridae</taxon>
        <taxon>Pentapetalae</taxon>
        <taxon>rosids</taxon>
        <taxon>malvids</taxon>
        <taxon>Myrtales</taxon>
        <taxon>Lythraceae</taxon>
        <taxon>Punica</taxon>
    </lineage>
</organism>
<comment type="caution">
    <text evidence="2">The sequence shown here is derived from an EMBL/GenBank/DDBJ whole genome shotgun (WGS) entry which is preliminary data.</text>
</comment>
<protein>
    <submittedName>
        <fullName evidence="2">Uncharacterized protein</fullName>
    </submittedName>
</protein>
<keyword evidence="3" id="KW-1185">Reference proteome</keyword>
<evidence type="ECO:0000313" key="2">
    <source>
        <dbReference type="EMBL" id="PKI44048.1"/>
    </source>
</evidence>